<dbReference type="EMBL" id="CP045482">
    <property type="protein sequence ID" value="QGR21844.1"/>
    <property type="molecule type" value="Genomic_DNA"/>
</dbReference>
<dbReference type="InterPro" id="IPR027417">
    <property type="entry name" value="P-loop_NTPase"/>
</dbReference>
<organism evidence="3 4">
    <name type="scientific">Acidianus ambivalens</name>
    <name type="common">Desulfurolobus ambivalens</name>
    <dbReference type="NCBI Taxonomy" id="2283"/>
    <lineage>
        <taxon>Archaea</taxon>
        <taxon>Thermoproteota</taxon>
        <taxon>Thermoprotei</taxon>
        <taxon>Sulfolobales</taxon>
        <taxon>Sulfolobaceae</taxon>
        <taxon>Acidianus</taxon>
    </lineage>
</organism>
<gene>
    <name evidence="3" type="ORF">D1866_07405</name>
    <name evidence="2" type="ORF">GFB69_07415</name>
</gene>
<evidence type="ECO:0000313" key="2">
    <source>
        <dbReference type="EMBL" id="MQL55569.1"/>
    </source>
</evidence>
<evidence type="ECO:0000313" key="3">
    <source>
        <dbReference type="EMBL" id="QGR21844.1"/>
    </source>
</evidence>
<dbReference type="AlphaFoldDB" id="A0A650CVE1"/>
<evidence type="ECO:0000259" key="1">
    <source>
        <dbReference type="Pfam" id="PF01656"/>
    </source>
</evidence>
<dbReference type="Gene3D" id="3.40.50.300">
    <property type="entry name" value="P-loop containing nucleotide triphosphate hydrolases"/>
    <property type="match status" value="1"/>
</dbReference>
<sequence length="254" mass="29299">MRLSVLSTKGGVGKSTIALLLSKYFSQNGVKTLLIDRDPLGWVSNLAKIKGKGLLASIVDKEEDKQTYFKEVKTKDGGDFYILKLYGDGARFYVDLDIIRRDEKLYKKIKEKYQEIVRNGFQAFIVDNPSMVQWNDDEVQCELRIFRETFPDEKIFRLYISDSSEISIESTLKYIKEIEQTPHKIGQYLGIVINLVPPFPEDLDKAMRLANKFEGIKVVIPFIESLFMLNDINVEIPEQVKYLGKEILKLNNKV</sequence>
<dbReference type="Proteomes" id="UP000474054">
    <property type="component" value="Unassembled WGS sequence"/>
</dbReference>
<dbReference type="EMBL" id="WHYS01000002">
    <property type="protein sequence ID" value="MQL55569.1"/>
    <property type="molecule type" value="Genomic_DNA"/>
</dbReference>
<dbReference type="GeneID" id="42779553"/>
<dbReference type="KEGG" id="aamb:D1866_07405"/>
<proteinExistence type="predicted"/>
<dbReference type="Proteomes" id="UP000426328">
    <property type="component" value="Chromosome"/>
</dbReference>
<evidence type="ECO:0000313" key="4">
    <source>
        <dbReference type="Proteomes" id="UP000426328"/>
    </source>
</evidence>
<name>A0A650CVE1_ACIAM</name>
<accession>A0A650CVE1</accession>
<reference evidence="3 4" key="2">
    <citation type="submission" date="2019-10" db="EMBL/GenBank/DDBJ databases">
        <title>Genome Sequences from Six Type Strain Members of the Archaeal Family Sulfolobaceae: Acidianus ambivalens, Acidianus infernus, Metallosphaera prunae, Stygiolobus azoricus, Sulfolobus metallicus, and Sulfurisphaera ohwakuensis.</title>
        <authorList>
            <person name="Counts J.A."/>
            <person name="Kelly R.M."/>
        </authorList>
    </citation>
    <scope>NUCLEOTIDE SEQUENCE [LARGE SCALE GENOMIC DNA]</scope>
    <source>
        <strain evidence="3 4">LEI 10</strain>
    </source>
</reference>
<dbReference type="Pfam" id="PF01656">
    <property type="entry name" value="CbiA"/>
    <property type="match status" value="1"/>
</dbReference>
<reference evidence="2 5" key="1">
    <citation type="submission" date="2019-10" db="EMBL/GenBank/DDBJ databases">
        <title>Comparative genomics of sulfur disproportionating microorganisms.</title>
        <authorList>
            <person name="Ward L.M."/>
            <person name="Bertran E."/>
            <person name="Johnston D."/>
        </authorList>
    </citation>
    <scope>NUCLEOTIDE SEQUENCE [LARGE SCALE GENOMIC DNA]</scope>
    <source>
        <strain evidence="2 5">DSM 3772</strain>
    </source>
</reference>
<dbReference type="RefSeq" id="WP_152941553.1">
    <property type="nucleotide sequence ID" value="NZ_CP045482.1"/>
</dbReference>
<evidence type="ECO:0000313" key="5">
    <source>
        <dbReference type="Proteomes" id="UP000474054"/>
    </source>
</evidence>
<keyword evidence="4" id="KW-1185">Reference proteome</keyword>
<protein>
    <submittedName>
        <fullName evidence="3">AAA family ATPase</fullName>
    </submittedName>
</protein>
<dbReference type="InterPro" id="IPR002586">
    <property type="entry name" value="CobQ/CobB/MinD/ParA_Nub-bd_dom"/>
</dbReference>
<feature type="domain" description="CobQ/CobB/MinD/ParA nucleotide binding" evidence="1">
    <location>
        <begin position="4"/>
        <end position="224"/>
    </location>
</feature>
<dbReference type="SUPFAM" id="SSF52540">
    <property type="entry name" value="P-loop containing nucleoside triphosphate hydrolases"/>
    <property type="match status" value="1"/>
</dbReference>